<evidence type="ECO:0000313" key="7">
    <source>
        <dbReference type="EMBL" id="KAK9951263.1"/>
    </source>
</evidence>
<keyword evidence="5" id="KW-0539">Nucleus</keyword>
<evidence type="ECO:0000256" key="4">
    <source>
        <dbReference type="ARBA" id="ARBA00022833"/>
    </source>
</evidence>
<gene>
    <name evidence="7" type="ORF">M0R45_006718</name>
</gene>
<feature type="region of interest" description="Disordered" evidence="6">
    <location>
        <begin position="9"/>
        <end position="30"/>
    </location>
</feature>
<dbReference type="SUPFAM" id="SSF140996">
    <property type="entry name" value="Hermes dimerisation domain"/>
    <property type="match status" value="1"/>
</dbReference>
<keyword evidence="8" id="KW-1185">Reference proteome</keyword>
<evidence type="ECO:0000313" key="8">
    <source>
        <dbReference type="Proteomes" id="UP001457282"/>
    </source>
</evidence>
<evidence type="ECO:0000256" key="2">
    <source>
        <dbReference type="ARBA" id="ARBA00022723"/>
    </source>
</evidence>
<organism evidence="7 8">
    <name type="scientific">Rubus argutus</name>
    <name type="common">Southern blackberry</name>
    <dbReference type="NCBI Taxonomy" id="59490"/>
    <lineage>
        <taxon>Eukaryota</taxon>
        <taxon>Viridiplantae</taxon>
        <taxon>Streptophyta</taxon>
        <taxon>Embryophyta</taxon>
        <taxon>Tracheophyta</taxon>
        <taxon>Spermatophyta</taxon>
        <taxon>Magnoliopsida</taxon>
        <taxon>eudicotyledons</taxon>
        <taxon>Gunneridae</taxon>
        <taxon>Pentapetalae</taxon>
        <taxon>rosids</taxon>
        <taxon>fabids</taxon>
        <taxon>Rosales</taxon>
        <taxon>Rosaceae</taxon>
        <taxon>Rosoideae</taxon>
        <taxon>Rosoideae incertae sedis</taxon>
        <taxon>Rubus</taxon>
    </lineage>
</organism>
<dbReference type="AlphaFoldDB" id="A0AAW1YRT8"/>
<proteinExistence type="predicted"/>
<evidence type="ECO:0000256" key="5">
    <source>
        <dbReference type="ARBA" id="ARBA00023242"/>
    </source>
</evidence>
<dbReference type="Proteomes" id="UP001457282">
    <property type="component" value="Unassembled WGS sequence"/>
</dbReference>
<dbReference type="GO" id="GO:0005634">
    <property type="term" value="C:nucleus"/>
    <property type="evidence" value="ECO:0007669"/>
    <property type="project" value="UniProtKB-SubCell"/>
</dbReference>
<dbReference type="PANTHER" id="PTHR46481:SF10">
    <property type="entry name" value="ZINC FINGER BED DOMAIN-CONTAINING PROTEIN 39"/>
    <property type="match status" value="1"/>
</dbReference>
<protein>
    <submittedName>
        <fullName evidence="7">Uncharacterized protein</fullName>
    </submittedName>
</protein>
<name>A0AAW1YRT8_RUBAR</name>
<sequence length="107" mass="12250">MVLRWQRLEPNAATAHRRMPSTPSPMGTTNMRTHLLYQCRKSPLFIPSKKQRYLAFDSAENGGNVIAIEFDKDTSRFACAKMIIKDELPFSYVEGQGFVRFYEGNTA</sequence>
<dbReference type="InterPro" id="IPR052035">
    <property type="entry name" value="ZnF_BED_domain_contain"/>
</dbReference>
<evidence type="ECO:0000256" key="6">
    <source>
        <dbReference type="SAM" id="MobiDB-lite"/>
    </source>
</evidence>
<dbReference type="EMBL" id="JBEDUW010000001">
    <property type="protein sequence ID" value="KAK9951263.1"/>
    <property type="molecule type" value="Genomic_DNA"/>
</dbReference>
<keyword evidence="3" id="KW-0863">Zinc-finger</keyword>
<comment type="caution">
    <text evidence="7">The sequence shown here is derived from an EMBL/GenBank/DDBJ whole genome shotgun (WGS) entry which is preliminary data.</text>
</comment>
<dbReference type="PANTHER" id="PTHR46481">
    <property type="entry name" value="ZINC FINGER BED DOMAIN-CONTAINING PROTEIN 4"/>
    <property type="match status" value="1"/>
</dbReference>
<comment type="subcellular location">
    <subcellularLocation>
        <location evidence="1">Nucleus</location>
    </subcellularLocation>
</comment>
<keyword evidence="2" id="KW-0479">Metal-binding</keyword>
<reference evidence="7 8" key="1">
    <citation type="journal article" date="2023" name="G3 (Bethesda)">
        <title>A chromosome-length genome assembly and annotation of blackberry (Rubus argutus, cv. 'Hillquist').</title>
        <authorList>
            <person name="Bruna T."/>
            <person name="Aryal R."/>
            <person name="Dudchenko O."/>
            <person name="Sargent D.J."/>
            <person name="Mead D."/>
            <person name="Buti M."/>
            <person name="Cavallini A."/>
            <person name="Hytonen T."/>
            <person name="Andres J."/>
            <person name="Pham M."/>
            <person name="Weisz D."/>
            <person name="Mascagni F."/>
            <person name="Usai G."/>
            <person name="Natali L."/>
            <person name="Bassil N."/>
            <person name="Fernandez G.E."/>
            <person name="Lomsadze A."/>
            <person name="Armour M."/>
            <person name="Olukolu B."/>
            <person name="Poorten T."/>
            <person name="Britton C."/>
            <person name="Davik J."/>
            <person name="Ashrafi H."/>
            <person name="Aiden E.L."/>
            <person name="Borodovsky M."/>
            <person name="Worthington M."/>
        </authorList>
    </citation>
    <scope>NUCLEOTIDE SEQUENCE [LARGE SCALE GENOMIC DNA]</scope>
    <source>
        <strain evidence="7">PI 553951</strain>
    </source>
</reference>
<evidence type="ECO:0000256" key="1">
    <source>
        <dbReference type="ARBA" id="ARBA00004123"/>
    </source>
</evidence>
<evidence type="ECO:0000256" key="3">
    <source>
        <dbReference type="ARBA" id="ARBA00022771"/>
    </source>
</evidence>
<dbReference type="GO" id="GO:0008270">
    <property type="term" value="F:zinc ion binding"/>
    <property type="evidence" value="ECO:0007669"/>
    <property type="project" value="UniProtKB-KW"/>
</dbReference>
<accession>A0AAW1YRT8</accession>
<keyword evidence="4" id="KW-0862">Zinc</keyword>